<comment type="caution">
    <text evidence="1">The sequence shown here is derived from an EMBL/GenBank/DDBJ whole genome shotgun (WGS) entry which is preliminary data.</text>
</comment>
<dbReference type="AlphaFoldDB" id="A0A4Z1JTA5"/>
<keyword evidence="2" id="KW-1185">Reference proteome</keyword>
<name>A0A4Z1JTA5_9HELO</name>
<gene>
    <name evidence="1" type="ORF">BELL_0134g00210</name>
</gene>
<accession>A0A4Z1JTA5</accession>
<organism evidence="1 2">
    <name type="scientific">Botrytis elliptica</name>
    <dbReference type="NCBI Taxonomy" id="278938"/>
    <lineage>
        <taxon>Eukaryota</taxon>
        <taxon>Fungi</taxon>
        <taxon>Dikarya</taxon>
        <taxon>Ascomycota</taxon>
        <taxon>Pezizomycotina</taxon>
        <taxon>Leotiomycetes</taxon>
        <taxon>Helotiales</taxon>
        <taxon>Sclerotiniaceae</taxon>
        <taxon>Botrytis</taxon>
    </lineage>
</organism>
<dbReference type="EMBL" id="PQXM01000133">
    <property type="protein sequence ID" value="TGO76848.1"/>
    <property type="molecule type" value="Genomic_DNA"/>
</dbReference>
<evidence type="ECO:0000313" key="2">
    <source>
        <dbReference type="Proteomes" id="UP000297229"/>
    </source>
</evidence>
<dbReference type="Proteomes" id="UP000297229">
    <property type="component" value="Unassembled WGS sequence"/>
</dbReference>
<protein>
    <submittedName>
        <fullName evidence="1">Uncharacterized protein</fullName>
    </submittedName>
</protein>
<reference evidence="1 2" key="1">
    <citation type="submission" date="2017-12" db="EMBL/GenBank/DDBJ databases">
        <title>Comparative genomics of Botrytis spp.</title>
        <authorList>
            <person name="Valero-Jimenez C.A."/>
            <person name="Tapia P."/>
            <person name="Veloso J."/>
            <person name="Silva-Moreno E."/>
            <person name="Staats M."/>
            <person name="Valdes J.H."/>
            <person name="Van Kan J.A.L."/>
        </authorList>
    </citation>
    <scope>NUCLEOTIDE SEQUENCE [LARGE SCALE GENOMIC DNA]</scope>
    <source>
        <strain evidence="1 2">Be9601</strain>
    </source>
</reference>
<proteinExistence type="predicted"/>
<evidence type="ECO:0000313" key="1">
    <source>
        <dbReference type="EMBL" id="TGO76848.1"/>
    </source>
</evidence>
<sequence length="150" mass="16929">MGKYEYASMVPDHTNQLEEAKLWFYQSGNHVEKALKGKSNGGSVARKPNERGGNAMYRPSFVEMEFSISSTMTRMISPGLTKKLYYERIPIRATPKDGREHHICLNETKKAQKIVVRYGQIDELRLWLSMIGSSCCGGGKKSLNDVIHST</sequence>